<comment type="similarity">
    <text evidence="1">Belongs to the GST superfamily.</text>
</comment>
<accession>A0A6L6IT78</accession>
<feature type="domain" description="GST N-terminal" evidence="2">
    <location>
        <begin position="22"/>
        <end position="85"/>
    </location>
</feature>
<comment type="caution">
    <text evidence="4">The sequence shown here is derived from an EMBL/GenBank/DDBJ whole genome shotgun (WGS) entry which is preliminary data.</text>
</comment>
<dbReference type="PANTHER" id="PTHR44051">
    <property type="entry name" value="GLUTATHIONE S-TRANSFERASE-RELATED"/>
    <property type="match status" value="1"/>
</dbReference>
<dbReference type="Proteomes" id="UP000478740">
    <property type="component" value="Unassembled WGS sequence"/>
</dbReference>
<evidence type="ECO:0000259" key="2">
    <source>
        <dbReference type="PROSITE" id="PS50404"/>
    </source>
</evidence>
<sequence length="209" mass="23319">MLTITTYDWVPDMAKGYVRDLRIRWACHEAGLPYRIESTSLSGKTPQHFARQPFGQVPMLRDGDLSIFESGAILLYLGERHPALMPEGAADRVKAQQWLIAALNTLEPPAMMLAMARWIKQDPAAEGIVLPWLHDRLGQLETVLQGREFIAADRFTVADILMADILRIVDGLGEIAPYPGLKAYQDRITARPAFQQALAEQLAHFAQAA</sequence>
<evidence type="ECO:0000313" key="4">
    <source>
        <dbReference type="EMBL" id="MTH62828.1"/>
    </source>
</evidence>
<dbReference type="InterPro" id="IPR004046">
    <property type="entry name" value="GST_C"/>
</dbReference>
<dbReference type="InterPro" id="IPR004045">
    <property type="entry name" value="Glutathione_S-Trfase_N"/>
</dbReference>
<organism evidence="4 5">
    <name type="scientific">Paracoccus shanxieyensis</name>
    <dbReference type="NCBI Taxonomy" id="2675752"/>
    <lineage>
        <taxon>Bacteria</taxon>
        <taxon>Pseudomonadati</taxon>
        <taxon>Pseudomonadota</taxon>
        <taxon>Alphaproteobacteria</taxon>
        <taxon>Rhodobacterales</taxon>
        <taxon>Paracoccaceae</taxon>
        <taxon>Paracoccus</taxon>
    </lineage>
</organism>
<dbReference type="InterPro" id="IPR036249">
    <property type="entry name" value="Thioredoxin-like_sf"/>
</dbReference>
<dbReference type="Gene3D" id="3.40.30.10">
    <property type="entry name" value="Glutaredoxin"/>
    <property type="match status" value="1"/>
</dbReference>
<protein>
    <submittedName>
        <fullName evidence="4">Glutathione S-transferase family protein</fullName>
    </submittedName>
</protein>
<keyword evidence="5" id="KW-1185">Reference proteome</keyword>
<dbReference type="EMBL" id="WMII01000001">
    <property type="protein sequence ID" value="MTH62828.1"/>
    <property type="molecule type" value="Genomic_DNA"/>
</dbReference>
<dbReference type="CDD" id="cd03207">
    <property type="entry name" value="GST_C_8"/>
    <property type="match status" value="1"/>
</dbReference>
<gene>
    <name evidence="4" type="ORF">GL284_00930</name>
</gene>
<dbReference type="InterPro" id="IPR040079">
    <property type="entry name" value="Glutathione_S-Trfase"/>
</dbReference>
<dbReference type="Pfam" id="PF02798">
    <property type="entry name" value="GST_N"/>
    <property type="match status" value="1"/>
</dbReference>
<dbReference type="Pfam" id="PF00043">
    <property type="entry name" value="GST_C"/>
    <property type="match status" value="1"/>
</dbReference>
<dbReference type="CDD" id="cd03046">
    <property type="entry name" value="GST_N_GTT1_like"/>
    <property type="match status" value="1"/>
</dbReference>
<dbReference type="SUPFAM" id="SSF47616">
    <property type="entry name" value="GST C-terminal domain-like"/>
    <property type="match status" value="1"/>
</dbReference>
<feature type="domain" description="GST C-terminal" evidence="3">
    <location>
        <begin position="88"/>
        <end position="209"/>
    </location>
</feature>
<dbReference type="PROSITE" id="PS50405">
    <property type="entry name" value="GST_CTER"/>
    <property type="match status" value="1"/>
</dbReference>
<dbReference type="InterPro" id="IPR010987">
    <property type="entry name" value="Glutathione-S-Trfase_C-like"/>
</dbReference>
<dbReference type="SFLD" id="SFLDS00019">
    <property type="entry name" value="Glutathione_Transferase_(cytos"/>
    <property type="match status" value="1"/>
</dbReference>
<dbReference type="SUPFAM" id="SSF52833">
    <property type="entry name" value="Thioredoxin-like"/>
    <property type="match status" value="1"/>
</dbReference>
<evidence type="ECO:0000256" key="1">
    <source>
        <dbReference type="RuleBase" id="RU003494"/>
    </source>
</evidence>
<evidence type="ECO:0000259" key="3">
    <source>
        <dbReference type="PROSITE" id="PS50405"/>
    </source>
</evidence>
<evidence type="ECO:0000313" key="5">
    <source>
        <dbReference type="Proteomes" id="UP000478740"/>
    </source>
</evidence>
<dbReference type="RefSeq" id="WP_155042770.1">
    <property type="nucleotide sequence ID" value="NZ_WMIH01000001.1"/>
</dbReference>
<dbReference type="FunFam" id="3.40.30.10:FF:000331">
    <property type="entry name" value="Glutathione S-transferase"/>
    <property type="match status" value="1"/>
</dbReference>
<proteinExistence type="inferred from homology"/>
<dbReference type="SFLD" id="SFLDG00358">
    <property type="entry name" value="Main_(cytGST)"/>
    <property type="match status" value="1"/>
</dbReference>
<dbReference type="AlphaFoldDB" id="A0A6L6IT78"/>
<dbReference type="InterPro" id="IPR036282">
    <property type="entry name" value="Glutathione-S-Trfase_C_sf"/>
</dbReference>
<dbReference type="PANTHER" id="PTHR44051:SF8">
    <property type="entry name" value="GLUTATHIONE S-TRANSFERASE GSTA"/>
    <property type="match status" value="1"/>
</dbReference>
<name>A0A6L6IT78_9RHOB</name>
<reference evidence="4 5" key="1">
    <citation type="submission" date="2019-11" db="EMBL/GenBank/DDBJ databases">
        <authorList>
            <person name="Dong K."/>
        </authorList>
    </citation>
    <scope>NUCLEOTIDE SEQUENCE [LARGE SCALE GENOMIC DNA]</scope>
    <source>
        <strain evidence="4 5">DK608</strain>
    </source>
</reference>
<dbReference type="PROSITE" id="PS50404">
    <property type="entry name" value="GST_NTER"/>
    <property type="match status" value="1"/>
</dbReference>
<dbReference type="Gene3D" id="1.20.1050.10">
    <property type="match status" value="1"/>
</dbReference>